<evidence type="ECO:0000313" key="3">
    <source>
        <dbReference type="Proteomes" id="UP000075901"/>
    </source>
</evidence>
<protein>
    <submittedName>
        <fullName evidence="2">Uncharacterized protein</fullName>
    </submittedName>
</protein>
<dbReference type="Proteomes" id="UP000075901">
    <property type="component" value="Unassembled WGS sequence"/>
</dbReference>
<organism evidence="2 3">
    <name type="scientific">Anopheles maculatus</name>
    <dbReference type="NCBI Taxonomy" id="74869"/>
    <lineage>
        <taxon>Eukaryota</taxon>
        <taxon>Metazoa</taxon>
        <taxon>Ecdysozoa</taxon>
        <taxon>Arthropoda</taxon>
        <taxon>Hexapoda</taxon>
        <taxon>Insecta</taxon>
        <taxon>Pterygota</taxon>
        <taxon>Neoptera</taxon>
        <taxon>Endopterygota</taxon>
        <taxon>Diptera</taxon>
        <taxon>Nematocera</taxon>
        <taxon>Culicoidea</taxon>
        <taxon>Culicidae</taxon>
        <taxon>Anophelinae</taxon>
        <taxon>Anopheles</taxon>
        <taxon>Anopheles maculatus group</taxon>
    </lineage>
</organism>
<accession>A0A182SQH6</accession>
<dbReference type="VEuPathDB" id="VectorBase:AMAM011377"/>
<keyword evidence="3" id="KW-1185">Reference proteome</keyword>
<dbReference type="EnsemblMetazoa" id="AMAM011377-RA">
    <property type="protein sequence ID" value="AMAM011377-PA"/>
    <property type="gene ID" value="AMAM011377"/>
</dbReference>
<feature type="compositionally biased region" description="Polar residues" evidence="1">
    <location>
        <begin position="34"/>
        <end position="44"/>
    </location>
</feature>
<sequence length="152" mass="16812">MNRALTTGTRVAILPLIKHSASFNGFWPAPPISQPSLHRGQSTVPAGRRPHGGHREGETVGAAIKINYTKPSTRALELEESFAPPQLAGQKGPSRRPRTREDAKTVLAAVKILLHYSDRVNRRVCEWDGAKWMKPLRWTDATGRVLTQHLPG</sequence>
<proteinExistence type="predicted"/>
<name>A0A182SQH6_9DIPT</name>
<feature type="region of interest" description="Disordered" evidence="1">
    <location>
        <begin position="32"/>
        <end position="63"/>
    </location>
</feature>
<evidence type="ECO:0000256" key="1">
    <source>
        <dbReference type="SAM" id="MobiDB-lite"/>
    </source>
</evidence>
<reference evidence="2" key="2">
    <citation type="submission" date="2020-05" db="UniProtKB">
        <authorList>
            <consortium name="EnsemblMetazoa"/>
        </authorList>
    </citation>
    <scope>IDENTIFICATION</scope>
    <source>
        <strain evidence="2">maculatus3</strain>
    </source>
</reference>
<feature type="region of interest" description="Disordered" evidence="1">
    <location>
        <begin position="78"/>
        <end position="101"/>
    </location>
</feature>
<evidence type="ECO:0000313" key="2">
    <source>
        <dbReference type="EnsemblMetazoa" id="AMAM011377-PA"/>
    </source>
</evidence>
<dbReference type="AlphaFoldDB" id="A0A182SQH6"/>
<reference evidence="3" key="1">
    <citation type="submission" date="2013-09" db="EMBL/GenBank/DDBJ databases">
        <title>The Genome Sequence of Anopheles maculatus species B.</title>
        <authorList>
            <consortium name="The Broad Institute Genomics Platform"/>
            <person name="Neafsey D.E."/>
            <person name="Besansky N."/>
            <person name="Howell P."/>
            <person name="Walton C."/>
            <person name="Young S.K."/>
            <person name="Zeng Q."/>
            <person name="Gargeya S."/>
            <person name="Fitzgerald M."/>
            <person name="Haas B."/>
            <person name="Abouelleil A."/>
            <person name="Allen A.W."/>
            <person name="Alvarado L."/>
            <person name="Arachchi H.M."/>
            <person name="Berlin A.M."/>
            <person name="Chapman S.B."/>
            <person name="Gainer-Dewar J."/>
            <person name="Goldberg J."/>
            <person name="Griggs A."/>
            <person name="Gujja S."/>
            <person name="Hansen M."/>
            <person name="Howarth C."/>
            <person name="Imamovic A."/>
            <person name="Ireland A."/>
            <person name="Larimer J."/>
            <person name="McCowan C."/>
            <person name="Murphy C."/>
            <person name="Pearson M."/>
            <person name="Poon T.W."/>
            <person name="Priest M."/>
            <person name="Roberts A."/>
            <person name="Saif S."/>
            <person name="Shea T."/>
            <person name="Sisk P."/>
            <person name="Sykes S."/>
            <person name="Wortman J."/>
            <person name="Nusbaum C."/>
            <person name="Birren B."/>
        </authorList>
    </citation>
    <scope>NUCLEOTIDE SEQUENCE [LARGE SCALE GENOMIC DNA]</scope>
    <source>
        <strain evidence="3">maculatus3</strain>
    </source>
</reference>